<comment type="caution">
    <text evidence="1">The sequence shown here is derived from an EMBL/GenBank/DDBJ whole genome shotgun (WGS) entry which is preliminary data.</text>
</comment>
<evidence type="ECO:0000313" key="1">
    <source>
        <dbReference type="EMBL" id="RDH43168.1"/>
    </source>
</evidence>
<gene>
    <name evidence="1" type="ORF">B9G39_06745</name>
</gene>
<sequence length="67" mass="7831">MKGFWLTEEELYKINAVILLGSGWKLKQVKEALLIDDETLRSYVEKYRSGGVKKLLETNYQSRLSHL</sequence>
<proteinExistence type="predicted"/>
<name>A0A4P9VIU0_9GAMM</name>
<evidence type="ECO:0008006" key="3">
    <source>
        <dbReference type="Google" id="ProtNLM"/>
    </source>
</evidence>
<evidence type="ECO:0000313" key="2">
    <source>
        <dbReference type="Proteomes" id="UP000257039"/>
    </source>
</evidence>
<dbReference type="EMBL" id="NDXW01000001">
    <property type="protein sequence ID" value="RDH43168.1"/>
    <property type="molecule type" value="Genomic_DNA"/>
</dbReference>
<accession>A0A4P9VIU0</accession>
<dbReference type="AlphaFoldDB" id="A0A4P9VIU0"/>
<dbReference type="RefSeq" id="WP_094786538.1">
    <property type="nucleotide sequence ID" value="NZ_NDXW01000001.1"/>
</dbReference>
<organism evidence="1 2">
    <name type="scientific">Zooshikella ganghwensis</name>
    <dbReference type="NCBI Taxonomy" id="202772"/>
    <lineage>
        <taxon>Bacteria</taxon>
        <taxon>Pseudomonadati</taxon>
        <taxon>Pseudomonadota</taxon>
        <taxon>Gammaproteobacteria</taxon>
        <taxon>Oceanospirillales</taxon>
        <taxon>Zooshikellaceae</taxon>
        <taxon>Zooshikella</taxon>
    </lineage>
</organism>
<protein>
    <recommendedName>
        <fullName evidence="3">Helix-turn-helix domain-containing protein</fullName>
    </recommendedName>
</protein>
<keyword evidence="2" id="KW-1185">Reference proteome</keyword>
<dbReference type="Proteomes" id="UP000257039">
    <property type="component" value="Unassembled WGS sequence"/>
</dbReference>
<reference evidence="1 2" key="1">
    <citation type="submission" date="2017-04" db="EMBL/GenBank/DDBJ databases">
        <title>Draft genome sequence of Zooshikella ganghwensis VG4 isolated from Red Sea sediments.</title>
        <authorList>
            <person name="Rehman Z."/>
            <person name="Alam I."/>
            <person name="Kamau A."/>
            <person name="Bajic V."/>
            <person name="Leiknes T."/>
        </authorList>
    </citation>
    <scope>NUCLEOTIDE SEQUENCE [LARGE SCALE GENOMIC DNA]</scope>
    <source>
        <strain evidence="1 2">VG4</strain>
    </source>
</reference>